<feature type="transmembrane region" description="Helical" evidence="4">
    <location>
        <begin position="272"/>
        <end position="294"/>
    </location>
</feature>
<feature type="transmembrane region" description="Helical" evidence="4">
    <location>
        <begin position="117"/>
        <end position="136"/>
    </location>
</feature>
<dbReference type="PROSITE" id="PS50043">
    <property type="entry name" value="HTH_LUXR_2"/>
    <property type="match status" value="1"/>
</dbReference>
<gene>
    <name evidence="6" type="ORF">C1850_07295</name>
</gene>
<feature type="transmembrane region" description="Helical" evidence="4">
    <location>
        <begin position="359"/>
        <end position="376"/>
    </location>
</feature>
<evidence type="ECO:0000313" key="7">
    <source>
        <dbReference type="Proteomes" id="UP000253805"/>
    </source>
</evidence>
<dbReference type="InterPro" id="IPR016032">
    <property type="entry name" value="Sig_transdc_resp-reg_C-effctor"/>
</dbReference>
<dbReference type="GO" id="GO:0006355">
    <property type="term" value="P:regulation of DNA-templated transcription"/>
    <property type="evidence" value="ECO:0007669"/>
    <property type="project" value="InterPro"/>
</dbReference>
<dbReference type="Proteomes" id="UP000253805">
    <property type="component" value="Unassembled WGS sequence"/>
</dbReference>
<accession>A0A369NXZ4</accession>
<evidence type="ECO:0000259" key="5">
    <source>
        <dbReference type="PROSITE" id="PS50043"/>
    </source>
</evidence>
<reference evidence="6 7" key="1">
    <citation type="journal article" date="2018" name="Elife">
        <title>Discovery and characterization of a prevalent human gut bacterial enzyme sufficient for the inactivation of a family of plant toxins.</title>
        <authorList>
            <person name="Koppel N."/>
            <person name="Bisanz J.E."/>
            <person name="Pandelia M.E."/>
            <person name="Turnbaugh P.J."/>
            <person name="Balskus E.P."/>
        </authorList>
    </citation>
    <scope>NUCLEOTIDE SEQUENCE [LARGE SCALE GENOMIC DNA]</scope>
    <source>
        <strain evidence="6 7">OB21 GAM 11</strain>
    </source>
</reference>
<feature type="transmembrane region" description="Helical" evidence="4">
    <location>
        <begin position="79"/>
        <end position="105"/>
    </location>
</feature>
<feature type="transmembrane region" description="Helical" evidence="4">
    <location>
        <begin position="176"/>
        <end position="196"/>
    </location>
</feature>
<keyword evidence="4" id="KW-1133">Transmembrane helix</keyword>
<dbReference type="PRINTS" id="PR00038">
    <property type="entry name" value="HTHLUXR"/>
</dbReference>
<dbReference type="CDD" id="cd06170">
    <property type="entry name" value="LuxR_C_like"/>
    <property type="match status" value="1"/>
</dbReference>
<name>A0A369NXZ4_9ACTN</name>
<evidence type="ECO:0000256" key="1">
    <source>
        <dbReference type="ARBA" id="ARBA00023015"/>
    </source>
</evidence>
<feature type="domain" description="HTH luxR-type" evidence="5">
    <location>
        <begin position="519"/>
        <end position="583"/>
    </location>
</feature>
<dbReference type="PANTHER" id="PTHR44688">
    <property type="entry name" value="DNA-BINDING TRANSCRIPTIONAL ACTIVATOR DEVR_DOSR"/>
    <property type="match status" value="1"/>
</dbReference>
<evidence type="ECO:0000313" key="6">
    <source>
        <dbReference type="EMBL" id="RDC43874.1"/>
    </source>
</evidence>
<keyword evidence="2" id="KW-0238">DNA-binding</keyword>
<comment type="caution">
    <text evidence="6">The sequence shown here is derived from an EMBL/GenBank/DDBJ whole genome shotgun (WGS) entry which is preliminary data.</text>
</comment>
<dbReference type="EMBL" id="PPUT01000017">
    <property type="protein sequence ID" value="RDC43874.1"/>
    <property type="molecule type" value="Genomic_DNA"/>
</dbReference>
<dbReference type="PANTHER" id="PTHR44688:SF16">
    <property type="entry name" value="DNA-BINDING TRANSCRIPTIONAL ACTIVATOR DEVR_DOSR"/>
    <property type="match status" value="1"/>
</dbReference>
<dbReference type="Pfam" id="PF00196">
    <property type="entry name" value="GerE"/>
    <property type="match status" value="1"/>
</dbReference>
<keyword evidence="1" id="KW-0805">Transcription regulation</keyword>
<keyword evidence="4" id="KW-0812">Transmembrane</keyword>
<keyword evidence="4" id="KW-0472">Membrane</keyword>
<organism evidence="6 7">
    <name type="scientific">Adlercreutzia equolifaciens subsp. celatus</name>
    <dbReference type="NCBI Taxonomy" id="394340"/>
    <lineage>
        <taxon>Bacteria</taxon>
        <taxon>Bacillati</taxon>
        <taxon>Actinomycetota</taxon>
        <taxon>Coriobacteriia</taxon>
        <taxon>Eggerthellales</taxon>
        <taxon>Eggerthellaceae</taxon>
        <taxon>Adlercreutzia</taxon>
    </lineage>
</organism>
<proteinExistence type="predicted"/>
<feature type="transmembrane region" description="Helical" evidence="4">
    <location>
        <begin position="52"/>
        <end position="73"/>
    </location>
</feature>
<feature type="transmembrane region" description="Helical" evidence="4">
    <location>
        <begin position="202"/>
        <end position="221"/>
    </location>
</feature>
<dbReference type="AlphaFoldDB" id="A0A369NXZ4"/>
<dbReference type="InterPro" id="IPR036388">
    <property type="entry name" value="WH-like_DNA-bd_sf"/>
</dbReference>
<feature type="transmembrane region" description="Helical" evidence="4">
    <location>
        <begin position="331"/>
        <end position="353"/>
    </location>
</feature>
<dbReference type="Gene3D" id="1.10.10.10">
    <property type="entry name" value="Winged helix-like DNA-binding domain superfamily/Winged helix DNA-binding domain"/>
    <property type="match status" value="1"/>
</dbReference>
<feature type="transmembrane region" description="Helical" evidence="4">
    <location>
        <begin position="300"/>
        <end position="319"/>
    </location>
</feature>
<feature type="transmembrane region" description="Helical" evidence="4">
    <location>
        <begin position="142"/>
        <end position="164"/>
    </location>
</feature>
<dbReference type="SMART" id="SM00421">
    <property type="entry name" value="HTH_LUXR"/>
    <property type="match status" value="1"/>
</dbReference>
<sequence length="583" mass="60015">MSSPVVVRDGRADLCDTYSSSREERVVAGAVLNEREGAEAVRGARRVGWGRAVFGSACLWAWGFLAYLSPVLIPAERPVGGVGIEVGFFVSQGAVVVAAVAIVLALRKRSVAVGRGVLLVCASLLALASALLPLTVAIDAPWPLVGCGAICGVAGTLLGCAWGARYSLESRDVSAVVMVSFLVAYGIYFAILLLYVATPFVVAAQVVVVFLPLASWGLWFWDASARSGLAPEVFPSSALSTDIAGSPGSSGKAPGEVTAGSRELHALPWRSLGVIAVAALVGNVMASVIMGTSYEGADSLYPGGIALCACIATMALVPLTAERTAFSVAQLYRITVTFSVVGLVAILVLGAAAVPVGGALVQGCTLFFQPLVYVVVTRSTRLQGLSPLVAFGVGQALISAVVLAGNLVGKLLFQMAGETPLLLSAVCGAGVLALFFMVVARAAQVGEEGNEEKDGGTEEMEAETRGADRVKAAAAGRGSSGVAAGERLFEDGGTTEAATLPNGDCAAGVGAQGEDSAAVFARAVGLTARETEILSLLVRGRTLPYIANELFVTTGTVKTHVRHIYEKSLVNNRQELLDKVEAR</sequence>
<dbReference type="SUPFAM" id="SSF46894">
    <property type="entry name" value="C-terminal effector domain of the bipartite response regulators"/>
    <property type="match status" value="1"/>
</dbReference>
<evidence type="ECO:0000256" key="3">
    <source>
        <dbReference type="ARBA" id="ARBA00023163"/>
    </source>
</evidence>
<feature type="transmembrane region" description="Helical" evidence="4">
    <location>
        <begin position="388"/>
        <end position="409"/>
    </location>
</feature>
<keyword evidence="3" id="KW-0804">Transcription</keyword>
<evidence type="ECO:0000256" key="2">
    <source>
        <dbReference type="ARBA" id="ARBA00023125"/>
    </source>
</evidence>
<dbReference type="InterPro" id="IPR000792">
    <property type="entry name" value="Tscrpt_reg_LuxR_C"/>
</dbReference>
<dbReference type="GO" id="GO:0003677">
    <property type="term" value="F:DNA binding"/>
    <property type="evidence" value="ECO:0007669"/>
    <property type="project" value="UniProtKB-KW"/>
</dbReference>
<feature type="transmembrane region" description="Helical" evidence="4">
    <location>
        <begin position="421"/>
        <end position="443"/>
    </location>
</feature>
<protein>
    <recommendedName>
        <fullName evidence="5">HTH luxR-type domain-containing protein</fullName>
    </recommendedName>
</protein>
<evidence type="ECO:0000256" key="4">
    <source>
        <dbReference type="SAM" id="Phobius"/>
    </source>
</evidence>